<dbReference type="InterPro" id="IPR016197">
    <property type="entry name" value="Chromo-like_dom_sf"/>
</dbReference>
<dbReference type="SUPFAM" id="SSF46689">
    <property type="entry name" value="Homeodomain-like"/>
    <property type="match status" value="1"/>
</dbReference>
<dbReference type="EMBL" id="HBUF01239382">
    <property type="protein sequence ID" value="CAG6676310.1"/>
    <property type="molecule type" value="Transcribed_RNA"/>
</dbReference>
<sequence length="192" mass="21713">MKTKVRGRRPRWSGPQMESAMNSVIVEGGSIQAAARLFNIPQCTLSKYVQHRTNKKPKRGPRIGWKRSSIEDPYNTNSGFGSPVKKRRGRKRKLPLANVEPEEIAYNGNKLNNGVNEDVAKEKLLNDMNLGIDRNLPVEQIIGASIELGFPAFLVTWEGSDEADLLPAELCKRKYPQPLIKFFEKHLTFPLD</sequence>
<evidence type="ECO:0000259" key="4">
    <source>
        <dbReference type="SMART" id="SM00300"/>
    </source>
</evidence>
<keyword evidence="2" id="KW-0539">Nucleus</keyword>
<dbReference type="InterPro" id="IPR008251">
    <property type="entry name" value="Chromo_shadow_dom"/>
</dbReference>
<organism evidence="5">
    <name type="scientific">Cacopsylla melanoneura</name>
    <dbReference type="NCBI Taxonomy" id="428564"/>
    <lineage>
        <taxon>Eukaryota</taxon>
        <taxon>Metazoa</taxon>
        <taxon>Ecdysozoa</taxon>
        <taxon>Arthropoda</taxon>
        <taxon>Hexapoda</taxon>
        <taxon>Insecta</taxon>
        <taxon>Pterygota</taxon>
        <taxon>Neoptera</taxon>
        <taxon>Paraneoptera</taxon>
        <taxon>Hemiptera</taxon>
        <taxon>Sternorrhyncha</taxon>
        <taxon>Psylloidea</taxon>
        <taxon>Psyllidae</taxon>
        <taxon>Psyllinae</taxon>
        <taxon>Cacopsylla</taxon>
    </lineage>
</organism>
<evidence type="ECO:0000313" key="5">
    <source>
        <dbReference type="EMBL" id="CAG6676311.1"/>
    </source>
</evidence>
<dbReference type="EMBL" id="HBUF01239383">
    <property type="protein sequence ID" value="CAG6676311.1"/>
    <property type="molecule type" value="Transcribed_RNA"/>
</dbReference>
<reference evidence="5" key="1">
    <citation type="submission" date="2021-05" db="EMBL/GenBank/DDBJ databases">
        <authorList>
            <person name="Alioto T."/>
            <person name="Alioto T."/>
            <person name="Gomez Garrido J."/>
        </authorList>
    </citation>
    <scope>NUCLEOTIDE SEQUENCE</scope>
</reference>
<protein>
    <submittedName>
        <fullName evidence="5">Chromobox protein homolog 5</fullName>
    </submittedName>
</protein>
<comment type="subcellular location">
    <subcellularLocation>
        <location evidence="1">Nucleus</location>
    </subcellularLocation>
</comment>
<dbReference type="GO" id="GO:0003677">
    <property type="term" value="F:DNA binding"/>
    <property type="evidence" value="ECO:0007669"/>
    <property type="project" value="InterPro"/>
</dbReference>
<proteinExistence type="predicted"/>
<name>A0A8D8SUG5_9HEMI</name>
<evidence type="ECO:0000256" key="2">
    <source>
        <dbReference type="ARBA" id="ARBA00023242"/>
    </source>
</evidence>
<dbReference type="InterPro" id="IPR007889">
    <property type="entry name" value="HTH_Psq"/>
</dbReference>
<accession>A0A8D8SUG5</accession>
<dbReference type="GO" id="GO:0005694">
    <property type="term" value="C:chromosome"/>
    <property type="evidence" value="ECO:0007669"/>
    <property type="project" value="UniProtKB-ARBA"/>
</dbReference>
<feature type="compositionally biased region" description="Basic residues" evidence="3">
    <location>
        <begin position="50"/>
        <end position="65"/>
    </location>
</feature>
<evidence type="ECO:0000256" key="3">
    <source>
        <dbReference type="SAM" id="MobiDB-lite"/>
    </source>
</evidence>
<dbReference type="Gene3D" id="2.40.50.40">
    <property type="match status" value="1"/>
</dbReference>
<dbReference type="GO" id="GO:0005634">
    <property type="term" value="C:nucleus"/>
    <property type="evidence" value="ECO:0007669"/>
    <property type="project" value="UniProtKB-SubCell"/>
</dbReference>
<evidence type="ECO:0000256" key="1">
    <source>
        <dbReference type="ARBA" id="ARBA00004123"/>
    </source>
</evidence>
<dbReference type="CDD" id="cd00034">
    <property type="entry name" value="CSD"/>
    <property type="match status" value="1"/>
</dbReference>
<dbReference type="Gene3D" id="1.10.10.60">
    <property type="entry name" value="Homeodomain-like"/>
    <property type="match status" value="1"/>
</dbReference>
<dbReference type="SMART" id="SM00300">
    <property type="entry name" value="ChSh"/>
    <property type="match status" value="1"/>
</dbReference>
<feature type="domain" description="Chromo shadow" evidence="4">
    <location>
        <begin position="130"/>
        <end position="192"/>
    </location>
</feature>
<dbReference type="Pfam" id="PF01393">
    <property type="entry name" value="Chromo_shadow"/>
    <property type="match status" value="1"/>
</dbReference>
<feature type="compositionally biased region" description="Basic residues" evidence="3">
    <location>
        <begin position="84"/>
        <end position="94"/>
    </location>
</feature>
<dbReference type="AlphaFoldDB" id="A0A8D8SUG5"/>
<feature type="region of interest" description="Disordered" evidence="3">
    <location>
        <begin position="50"/>
        <end position="94"/>
    </location>
</feature>
<dbReference type="InterPro" id="IPR009057">
    <property type="entry name" value="Homeodomain-like_sf"/>
</dbReference>
<dbReference type="Pfam" id="PF05225">
    <property type="entry name" value="HTH_psq"/>
    <property type="match status" value="1"/>
</dbReference>
<dbReference type="SUPFAM" id="SSF54160">
    <property type="entry name" value="Chromo domain-like"/>
    <property type="match status" value="1"/>
</dbReference>